<evidence type="ECO:0000313" key="3">
    <source>
        <dbReference type="Proteomes" id="UP000193144"/>
    </source>
</evidence>
<reference evidence="2 3" key="1">
    <citation type="submission" date="2016-07" db="EMBL/GenBank/DDBJ databases">
        <title>Pervasive Adenine N6-methylation of Active Genes in Fungi.</title>
        <authorList>
            <consortium name="DOE Joint Genome Institute"/>
            <person name="Mondo S.J."/>
            <person name="Dannebaum R.O."/>
            <person name="Kuo R.C."/>
            <person name="Labutti K."/>
            <person name="Haridas S."/>
            <person name="Kuo A."/>
            <person name="Salamov A."/>
            <person name="Ahrendt S.R."/>
            <person name="Lipzen A."/>
            <person name="Sullivan W."/>
            <person name="Andreopoulos W.B."/>
            <person name="Clum A."/>
            <person name="Lindquist E."/>
            <person name="Daum C."/>
            <person name="Ramamoorthy G.K."/>
            <person name="Gryganskyi A."/>
            <person name="Culley D."/>
            <person name="Magnuson J.K."/>
            <person name="James T.Y."/>
            <person name="O'Malley M.A."/>
            <person name="Stajich J.E."/>
            <person name="Spatafora J.W."/>
            <person name="Visel A."/>
            <person name="Grigoriev I.V."/>
        </authorList>
    </citation>
    <scope>NUCLEOTIDE SEQUENCE [LARGE SCALE GENOMIC DNA]</scope>
    <source>
        <strain evidence="2 3">CBS 115471</strain>
    </source>
</reference>
<feature type="region of interest" description="Disordered" evidence="1">
    <location>
        <begin position="1"/>
        <end position="41"/>
    </location>
</feature>
<feature type="compositionally biased region" description="Low complexity" evidence="1">
    <location>
        <begin position="149"/>
        <end position="163"/>
    </location>
</feature>
<feature type="region of interest" description="Disordered" evidence="1">
    <location>
        <begin position="57"/>
        <end position="163"/>
    </location>
</feature>
<feature type="compositionally biased region" description="Acidic residues" evidence="1">
    <location>
        <begin position="324"/>
        <end position="335"/>
    </location>
</feature>
<accession>A0A1Y2AAT4</accession>
<keyword evidence="3" id="KW-1185">Reference proteome</keyword>
<proteinExistence type="predicted"/>
<comment type="caution">
    <text evidence="2">The sequence shown here is derived from an EMBL/GenBank/DDBJ whole genome shotgun (WGS) entry which is preliminary data.</text>
</comment>
<gene>
    <name evidence="2" type="ORF">BCR34DRAFT_582300</name>
</gene>
<name>A0A1Y2AAT4_9PLEO</name>
<organism evidence="2 3">
    <name type="scientific">Clohesyomyces aquaticus</name>
    <dbReference type="NCBI Taxonomy" id="1231657"/>
    <lineage>
        <taxon>Eukaryota</taxon>
        <taxon>Fungi</taxon>
        <taxon>Dikarya</taxon>
        <taxon>Ascomycota</taxon>
        <taxon>Pezizomycotina</taxon>
        <taxon>Dothideomycetes</taxon>
        <taxon>Pleosporomycetidae</taxon>
        <taxon>Pleosporales</taxon>
        <taxon>Lindgomycetaceae</taxon>
        <taxon>Clohesyomyces</taxon>
    </lineage>
</organism>
<feature type="compositionally biased region" description="Low complexity" evidence="1">
    <location>
        <begin position="21"/>
        <end position="32"/>
    </location>
</feature>
<dbReference type="EMBL" id="MCFA01000002">
    <property type="protein sequence ID" value="ORY19612.1"/>
    <property type="molecule type" value="Genomic_DNA"/>
</dbReference>
<feature type="compositionally biased region" description="Basic and acidic residues" evidence="1">
    <location>
        <begin position="83"/>
        <end position="93"/>
    </location>
</feature>
<feature type="compositionally biased region" description="Basic and acidic residues" evidence="1">
    <location>
        <begin position="307"/>
        <end position="323"/>
    </location>
</feature>
<evidence type="ECO:0000256" key="1">
    <source>
        <dbReference type="SAM" id="MobiDB-lite"/>
    </source>
</evidence>
<protein>
    <submittedName>
        <fullName evidence="2">Uncharacterized protein</fullName>
    </submittedName>
</protein>
<dbReference type="AlphaFoldDB" id="A0A1Y2AAT4"/>
<sequence length="376" mass="41941">MPGRYDIQSMEVRAKQEPDDSSSTPSPSSFSSRSEHHIDAPFSPEPAYWVIHTHYTQASGDASGSGGIGDKNVEDGQPMAKAPEAETRMETFHSLKPSYAPENTYQQLPRSPKLRRRASRPRTLGQMVQAALNKENIGPEEPSHLRTFGASPASSDGSCSSTASTCSEEWTWPEDKTYREAFQGATGSLPPDVIENMVNHGELVVDDAGIRYSNDKKLILIEEEPLARSFAREEAKEHVWKTLRRISYTEDEPDRPGTPFEITQEDTHLEYFPTVVEGSLGARRKLVRFSLRRSALTEHGESVVEPAFSKDGRSAKGKDRSDEGELVFPFDDDETAGSRVTASAHHFNESRYISHPQPPWRRGTNVSRGIHITKDE</sequence>
<dbReference type="Proteomes" id="UP000193144">
    <property type="component" value="Unassembled WGS sequence"/>
</dbReference>
<feature type="region of interest" description="Disordered" evidence="1">
    <location>
        <begin position="307"/>
        <end position="376"/>
    </location>
</feature>
<evidence type="ECO:0000313" key="2">
    <source>
        <dbReference type="EMBL" id="ORY19612.1"/>
    </source>
</evidence>